<proteinExistence type="predicted"/>
<gene>
    <name evidence="1" type="ORF">HPB50_011177</name>
</gene>
<reference evidence="1" key="1">
    <citation type="submission" date="2020-05" db="EMBL/GenBank/DDBJ databases">
        <title>Large-scale comparative analyses of tick genomes elucidate their genetic diversity and vector capacities.</title>
        <authorList>
            <person name="Jia N."/>
            <person name="Wang J."/>
            <person name="Shi W."/>
            <person name="Du L."/>
            <person name="Sun Y."/>
            <person name="Zhan W."/>
            <person name="Jiang J."/>
            <person name="Wang Q."/>
            <person name="Zhang B."/>
            <person name="Ji P."/>
            <person name="Sakyi L.B."/>
            <person name="Cui X."/>
            <person name="Yuan T."/>
            <person name="Jiang B."/>
            <person name="Yang W."/>
            <person name="Lam T.T.-Y."/>
            <person name="Chang Q."/>
            <person name="Ding S."/>
            <person name="Wang X."/>
            <person name="Zhu J."/>
            <person name="Ruan X."/>
            <person name="Zhao L."/>
            <person name="Wei J."/>
            <person name="Que T."/>
            <person name="Du C."/>
            <person name="Cheng J."/>
            <person name="Dai P."/>
            <person name="Han X."/>
            <person name="Huang E."/>
            <person name="Gao Y."/>
            <person name="Liu J."/>
            <person name="Shao H."/>
            <person name="Ye R."/>
            <person name="Li L."/>
            <person name="Wei W."/>
            <person name="Wang X."/>
            <person name="Wang C."/>
            <person name="Yang T."/>
            <person name="Huo Q."/>
            <person name="Li W."/>
            <person name="Guo W."/>
            <person name="Chen H."/>
            <person name="Zhou L."/>
            <person name="Ni X."/>
            <person name="Tian J."/>
            <person name="Zhou Y."/>
            <person name="Sheng Y."/>
            <person name="Liu T."/>
            <person name="Pan Y."/>
            <person name="Xia L."/>
            <person name="Li J."/>
            <person name="Zhao F."/>
            <person name="Cao W."/>
        </authorList>
    </citation>
    <scope>NUCLEOTIDE SEQUENCE</scope>
    <source>
        <strain evidence="1">Hyas-2018</strain>
    </source>
</reference>
<evidence type="ECO:0000313" key="1">
    <source>
        <dbReference type="EMBL" id="KAH6924074.1"/>
    </source>
</evidence>
<comment type="caution">
    <text evidence="1">The sequence shown here is derived from an EMBL/GenBank/DDBJ whole genome shotgun (WGS) entry which is preliminary data.</text>
</comment>
<keyword evidence="2" id="KW-1185">Reference proteome</keyword>
<evidence type="ECO:0000313" key="2">
    <source>
        <dbReference type="Proteomes" id="UP000821845"/>
    </source>
</evidence>
<protein>
    <submittedName>
        <fullName evidence="1">Uncharacterized protein</fullName>
    </submittedName>
</protein>
<dbReference type="EMBL" id="CM023488">
    <property type="protein sequence ID" value="KAH6924074.1"/>
    <property type="molecule type" value="Genomic_DNA"/>
</dbReference>
<sequence length="158" mass="17521">MVDALGKAREVVGYRIEGENLVIIHAGLNDVLKGRSQNIQRQLDVGVRKLREASGSVQITICTIREVQGQSSGMERRVVEANWVIRGMSRQLGYSIMDVNRDVNELGFRPFAWDGIHYSGATGRRVGNRMGCQATAFLGGPRALRSRVSTKMIPGRHE</sequence>
<organism evidence="1 2">
    <name type="scientific">Hyalomma asiaticum</name>
    <name type="common">Tick</name>
    <dbReference type="NCBI Taxonomy" id="266040"/>
    <lineage>
        <taxon>Eukaryota</taxon>
        <taxon>Metazoa</taxon>
        <taxon>Ecdysozoa</taxon>
        <taxon>Arthropoda</taxon>
        <taxon>Chelicerata</taxon>
        <taxon>Arachnida</taxon>
        <taxon>Acari</taxon>
        <taxon>Parasitiformes</taxon>
        <taxon>Ixodida</taxon>
        <taxon>Ixodoidea</taxon>
        <taxon>Ixodidae</taxon>
        <taxon>Hyalomminae</taxon>
        <taxon>Hyalomma</taxon>
    </lineage>
</organism>
<dbReference type="Proteomes" id="UP000821845">
    <property type="component" value="Chromosome 8"/>
</dbReference>
<accession>A0ACB7RQB8</accession>
<name>A0ACB7RQB8_HYAAI</name>